<dbReference type="HAMAP" id="MF_01459">
    <property type="entry name" value="Chrphore_lyase_CpxS"/>
    <property type="match status" value="1"/>
</dbReference>
<dbReference type="RefSeq" id="WP_226590873.1">
    <property type="nucleotide sequence ID" value="NZ_BLAY01000182.1"/>
</dbReference>
<keyword evidence="2 3" id="KW-0456">Lyase</keyword>
<accession>A0AAV3XSG3</accession>
<dbReference type="EMBL" id="BLAY01000182">
    <property type="protein sequence ID" value="GET42792.1"/>
    <property type="molecule type" value="Genomic_DNA"/>
</dbReference>
<comment type="function">
    <text evidence="3">Covalently attaches a chromophore to Cys residue(s) of phycobiliproteins.</text>
</comment>
<comment type="caution">
    <text evidence="4">The sequence shown here is derived from an EMBL/GenBank/DDBJ whole genome shotgun (WGS) entry which is preliminary data.</text>
</comment>
<dbReference type="CDD" id="cd19433">
    <property type="entry name" value="lipocalin_CpcS-CpeS"/>
    <property type="match status" value="1"/>
</dbReference>
<sequence length="217" mass="24114">MDAMEFFQRSAGRWRSQRTTHHLAFRRSEVGESEIQVDALAAEDPEIVALCEFHQIDGSLAIGGCRVTWGGSMGWDKEGENHEGKTVFALVPDADNPHQGQLLRDRGYAEIVPVVGQYHMDEDEGLVLITEYDTMSSEERFWFASPDLRMRSSIVKRFGGFSTASFCTESRIGTDLGSQKEAQPVAAASGDVTPALAQEVLKAKQDASRQYFSFLGW</sequence>
<proteinExistence type="inferred from homology"/>
<evidence type="ECO:0000256" key="1">
    <source>
        <dbReference type="ARBA" id="ARBA00010681"/>
    </source>
</evidence>
<name>A0AAV3XSG3_9CYAN</name>
<dbReference type="Proteomes" id="UP001050975">
    <property type="component" value="Unassembled WGS sequence"/>
</dbReference>
<dbReference type="InterPro" id="IPR018536">
    <property type="entry name" value="CpcS/CpeS"/>
</dbReference>
<dbReference type="Gene3D" id="2.40.128.20">
    <property type="match status" value="1"/>
</dbReference>
<evidence type="ECO:0000256" key="2">
    <source>
        <dbReference type="ARBA" id="ARBA00023239"/>
    </source>
</evidence>
<evidence type="ECO:0000256" key="3">
    <source>
        <dbReference type="HAMAP-Rule" id="MF_01459"/>
    </source>
</evidence>
<dbReference type="GO" id="GO:0017006">
    <property type="term" value="P:protein-tetrapyrrole linkage"/>
    <property type="evidence" value="ECO:0007669"/>
    <property type="project" value="UniProtKB-UniRule"/>
</dbReference>
<evidence type="ECO:0000313" key="5">
    <source>
        <dbReference type="Proteomes" id="UP001050975"/>
    </source>
</evidence>
<comment type="similarity">
    <text evidence="1 3">Belongs to the CpcS/CpeS biliprotein lyase family.</text>
</comment>
<dbReference type="GO" id="GO:0016829">
    <property type="term" value="F:lyase activity"/>
    <property type="evidence" value="ECO:0007669"/>
    <property type="project" value="UniProtKB-KW"/>
</dbReference>
<dbReference type="InterPro" id="IPR012674">
    <property type="entry name" value="Calycin"/>
</dbReference>
<protein>
    <recommendedName>
        <fullName evidence="3">Chromophore lyase CpcS/CpeS</fullName>
        <ecNumber evidence="3">4.-.-.-</ecNumber>
    </recommendedName>
</protein>
<evidence type="ECO:0000313" key="4">
    <source>
        <dbReference type="EMBL" id="GET42792.1"/>
    </source>
</evidence>
<dbReference type="AlphaFoldDB" id="A0AAV3XSG3"/>
<organism evidence="4 5">
    <name type="scientific">Microseira wollei NIES-4236</name>
    <dbReference type="NCBI Taxonomy" id="2530354"/>
    <lineage>
        <taxon>Bacteria</taxon>
        <taxon>Bacillati</taxon>
        <taxon>Cyanobacteriota</taxon>
        <taxon>Cyanophyceae</taxon>
        <taxon>Oscillatoriophycideae</taxon>
        <taxon>Aerosakkonematales</taxon>
        <taxon>Aerosakkonemataceae</taxon>
        <taxon>Microseira</taxon>
    </lineage>
</organism>
<dbReference type="EC" id="4.-.-.-" evidence="3"/>
<dbReference type="Pfam" id="PF09367">
    <property type="entry name" value="CpeS"/>
    <property type="match status" value="1"/>
</dbReference>
<gene>
    <name evidence="3" type="primary">cpcS</name>
    <name evidence="4" type="ORF">MiSe_76100</name>
</gene>
<reference evidence="4" key="1">
    <citation type="submission" date="2019-10" db="EMBL/GenBank/DDBJ databases">
        <title>Draft genome sequece of Microseira wollei NIES-4236.</title>
        <authorList>
            <person name="Yamaguchi H."/>
            <person name="Suzuki S."/>
            <person name="Kawachi M."/>
        </authorList>
    </citation>
    <scope>NUCLEOTIDE SEQUENCE</scope>
    <source>
        <strain evidence="4">NIES-4236</strain>
    </source>
</reference>
<keyword evidence="5" id="KW-1185">Reference proteome</keyword>